<evidence type="ECO:0000313" key="2">
    <source>
        <dbReference type="EMBL" id="CAD5225718.1"/>
    </source>
</evidence>
<feature type="transmembrane region" description="Helical" evidence="1">
    <location>
        <begin position="269"/>
        <end position="288"/>
    </location>
</feature>
<evidence type="ECO:0000313" key="3">
    <source>
        <dbReference type="Proteomes" id="UP000095284"/>
    </source>
</evidence>
<dbReference type="Proteomes" id="UP000095284">
    <property type="component" value="Unplaced"/>
</dbReference>
<keyword evidence="4" id="KW-1185">Reference proteome</keyword>
<dbReference type="EMBL" id="CAJFCV020000004">
    <property type="protein sequence ID" value="CAG9114982.1"/>
    <property type="molecule type" value="Genomic_DNA"/>
</dbReference>
<gene>
    <name evidence="2" type="ORF">BXYJ_LOCUS8685</name>
</gene>
<evidence type="ECO:0000256" key="1">
    <source>
        <dbReference type="SAM" id="Phobius"/>
    </source>
</evidence>
<reference evidence="5" key="1">
    <citation type="submission" date="2016-11" db="UniProtKB">
        <authorList>
            <consortium name="WormBaseParasite"/>
        </authorList>
    </citation>
    <scope>IDENTIFICATION</scope>
</reference>
<evidence type="ECO:0000313" key="5">
    <source>
        <dbReference type="WBParaSite" id="BXY_0705800.1"/>
    </source>
</evidence>
<evidence type="ECO:0000313" key="4">
    <source>
        <dbReference type="Proteomes" id="UP000659654"/>
    </source>
</evidence>
<proteinExistence type="predicted"/>
<reference evidence="2" key="2">
    <citation type="submission" date="2020-09" db="EMBL/GenBank/DDBJ databases">
        <authorList>
            <person name="Kikuchi T."/>
        </authorList>
    </citation>
    <scope>NUCLEOTIDE SEQUENCE</scope>
    <source>
        <strain evidence="2">Ka4C1</strain>
    </source>
</reference>
<dbReference type="WBParaSite" id="BXY_0705800.1">
    <property type="protein sequence ID" value="BXY_0705800.1"/>
    <property type="gene ID" value="BXY_0705800"/>
</dbReference>
<feature type="transmembrane region" description="Helical" evidence="1">
    <location>
        <begin position="6"/>
        <end position="25"/>
    </location>
</feature>
<dbReference type="OrthoDB" id="10509305at2759"/>
<organism evidence="3 5">
    <name type="scientific">Bursaphelenchus xylophilus</name>
    <name type="common">Pinewood nematode worm</name>
    <name type="synonym">Aphelenchoides xylophilus</name>
    <dbReference type="NCBI Taxonomy" id="6326"/>
    <lineage>
        <taxon>Eukaryota</taxon>
        <taxon>Metazoa</taxon>
        <taxon>Ecdysozoa</taxon>
        <taxon>Nematoda</taxon>
        <taxon>Chromadorea</taxon>
        <taxon>Rhabditida</taxon>
        <taxon>Tylenchina</taxon>
        <taxon>Tylenchomorpha</taxon>
        <taxon>Aphelenchoidea</taxon>
        <taxon>Aphelenchoididae</taxon>
        <taxon>Bursaphelenchus</taxon>
    </lineage>
</organism>
<dbReference type="AlphaFoldDB" id="A0A1I7S229"/>
<name>A0A1I7S229_BURXY</name>
<keyword evidence="1" id="KW-0812">Transmembrane</keyword>
<feature type="transmembrane region" description="Helical" evidence="1">
    <location>
        <begin position="81"/>
        <end position="105"/>
    </location>
</feature>
<sequence length="320" mass="36949">MAGDGFVIGEGICSFLQVVLNVLYLRKFWKLETFHANFRQTFIGLNVILSMSSLFHPTSEILEHIIYYRLFPGFDRPLNTMKLFCLFVDHIAVVFLHLKFFILAFERHHAIKMRGRYENEKGNMAIKVLGVLVVVVSIEIAIKTWLFCKYDTEVPYDVRLEKGMGVTKSPAFLSFSYILFSISIIVGFVLIRQTKGYIRKLRLKSQSLAESFELSQTNKIAEVIWPMLLSYIACGIACGPTAILCFHLALFKSSESWEKAYVVGAKANYFFLSCYTLFSLFFAFYKFGMIRKLRVTPMPVIRPTDEQKTHFDFLGESWKL</sequence>
<feature type="transmembrane region" description="Helical" evidence="1">
    <location>
        <begin position="171"/>
        <end position="191"/>
    </location>
</feature>
<feature type="transmembrane region" description="Helical" evidence="1">
    <location>
        <begin position="126"/>
        <end position="147"/>
    </location>
</feature>
<keyword evidence="1" id="KW-1133">Transmembrane helix</keyword>
<dbReference type="EMBL" id="CAJFDI010000004">
    <property type="protein sequence ID" value="CAD5225718.1"/>
    <property type="molecule type" value="Genomic_DNA"/>
</dbReference>
<dbReference type="Proteomes" id="UP000582659">
    <property type="component" value="Unassembled WGS sequence"/>
</dbReference>
<protein>
    <submittedName>
        <fullName evidence="2">(pine wood nematode) hypothetical protein</fullName>
    </submittedName>
</protein>
<keyword evidence="1" id="KW-0472">Membrane</keyword>
<feature type="transmembrane region" description="Helical" evidence="1">
    <location>
        <begin position="228"/>
        <end position="249"/>
    </location>
</feature>
<accession>A0A1I7S229</accession>
<dbReference type="Proteomes" id="UP000659654">
    <property type="component" value="Unassembled WGS sequence"/>
</dbReference>